<dbReference type="Proteomes" id="UP000324222">
    <property type="component" value="Unassembled WGS sequence"/>
</dbReference>
<dbReference type="EMBL" id="VSRR010024489">
    <property type="protein sequence ID" value="MPC66231.1"/>
    <property type="molecule type" value="Genomic_DNA"/>
</dbReference>
<gene>
    <name evidence="1" type="ORF">E2C01_060379</name>
</gene>
<accession>A0A5B7H0Z9</accession>
<evidence type="ECO:0000313" key="1">
    <source>
        <dbReference type="EMBL" id="MPC66231.1"/>
    </source>
</evidence>
<proteinExistence type="predicted"/>
<protein>
    <submittedName>
        <fullName evidence="1">Uncharacterized protein</fullName>
    </submittedName>
</protein>
<reference evidence="1 2" key="1">
    <citation type="submission" date="2019-05" db="EMBL/GenBank/DDBJ databases">
        <title>Another draft genome of Portunus trituberculatus and its Hox gene families provides insights of decapod evolution.</title>
        <authorList>
            <person name="Jeong J.-H."/>
            <person name="Song I."/>
            <person name="Kim S."/>
            <person name="Choi T."/>
            <person name="Kim D."/>
            <person name="Ryu S."/>
            <person name="Kim W."/>
        </authorList>
    </citation>
    <scope>NUCLEOTIDE SEQUENCE [LARGE SCALE GENOMIC DNA]</scope>
    <source>
        <tissue evidence="1">Muscle</tissue>
    </source>
</reference>
<name>A0A5B7H0Z9_PORTR</name>
<keyword evidence="2" id="KW-1185">Reference proteome</keyword>
<organism evidence="1 2">
    <name type="scientific">Portunus trituberculatus</name>
    <name type="common">Swimming crab</name>
    <name type="synonym">Neptunus trituberculatus</name>
    <dbReference type="NCBI Taxonomy" id="210409"/>
    <lineage>
        <taxon>Eukaryota</taxon>
        <taxon>Metazoa</taxon>
        <taxon>Ecdysozoa</taxon>
        <taxon>Arthropoda</taxon>
        <taxon>Crustacea</taxon>
        <taxon>Multicrustacea</taxon>
        <taxon>Malacostraca</taxon>
        <taxon>Eumalacostraca</taxon>
        <taxon>Eucarida</taxon>
        <taxon>Decapoda</taxon>
        <taxon>Pleocyemata</taxon>
        <taxon>Brachyura</taxon>
        <taxon>Eubrachyura</taxon>
        <taxon>Portunoidea</taxon>
        <taxon>Portunidae</taxon>
        <taxon>Portuninae</taxon>
        <taxon>Portunus</taxon>
    </lineage>
</organism>
<dbReference type="AlphaFoldDB" id="A0A5B7H0Z9"/>
<comment type="caution">
    <text evidence="1">The sequence shown here is derived from an EMBL/GenBank/DDBJ whole genome shotgun (WGS) entry which is preliminary data.</text>
</comment>
<evidence type="ECO:0000313" key="2">
    <source>
        <dbReference type="Proteomes" id="UP000324222"/>
    </source>
</evidence>
<sequence>MRQCVKDIGKYSFPHRMVEKWNALNNEVVTAHNVHNFKEKLDKWRHDDGTLGARLEPYLIQLGKHTHTQCGLTSWSCSLRPTTLKVLFSVCW</sequence>